<evidence type="ECO:0000313" key="2">
    <source>
        <dbReference type="EMBL" id="RWX50635.1"/>
    </source>
</evidence>
<comment type="caution">
    <text evidence="2">The sequence shown here is derived from an EMBL/GenBank/DDBJ whole genome shotgun (WGS) entry which is preliminary data.</text>
</comment>
<feature type="signal peptide" evidence="1">
    <location>
        <begin position="1"/>
        <end position="23"/>
    </location>
</feature>
<dbReference type="Proteomes" id="UP000288892">
    <property type="component" value="Unassembled WGS sequence"/>
</dbReference>
<reference evidence="2 3" key="1">
    <citation type="submission" date="2017-01" db="EMBL/GenBank/DDBJ databases">
        <title>The cable genome- insights into the physiology and evolution of filamentous bacteria capable of sulfide oxidation via long distance electron transfer.</title>
        <authorList>
            <person name="Schreiber L."/>
            <person name="Bjerg J.T."/>
            <person name="Boggild A."/>
            <person name="Van De Vossenberg J."/>
            <person name="Meysman F."/>
            <person name="Nielsen L.P."/>
            <person name="Schramm A."/>
            <person name="Kjeldsen K.U."/>
        </authorList>
    </citation>
    <scope>NUCLEOTIDE SEQUENCE [LARGE SCALE GENOMIC DNA]</scope>
    <source>
        <strain evidence="2">A5</strain>
    </source>
</reference>
<organism evidence="2 3">
    <name type="scientific">Candidatus Electrothrix marina</name>
    <dbReference type="NCBI Taxonomy" id="1859130"/>
    <lineage>
        <taxon>Bacteria</taxon>
        <taxon>Pseudomonadati</taxon>
        <taxon>Thermodesulfobacteriota</taxon>
        <taxon>Desulfobulbia</taxon>
        <taxon>Desulfobulbales</taxon>
        <taxon>Desulfobulbaceae</taxon>
        <taxon>Candidatus Electrothrix</taxon>
    </lineage>
</organism>
<proteinExistence type="predicted"/>
<evidence type="ECO:0000256" key="1">
    <source>
        <dbReference type="SAM" id="SignalP"/>
    </source>
</evidence>
<evidence type="ECO:0000313" key="3">
    <source>
        <dbReference type="Proteomes" id="UP000288892"/>
    </source>
</evidence>
<keyword evidence="3" id="KW-1185">Reference proteome</keyword>
<feature type="chain" id="PRO_5019314550" evidence="1">
    <location>
        <begin position="24"/>
        <end position="108"/>
    </location>
</feature>
<accession>A0A444JC20</accession>
<keyword evidence="1" id="KW-0732">Signal</keyword>
<name>A0A444JC20_9BACT</name>
<gene>
    <name evidence="2" type="ORF">VU01_12883</name>
</gene>
<protein>
    <submittedName>
        <fullName evidence="2">Uncharacterized protein</fullName>
    </submittedName>
</protein>
<dbReference type="AlphaFoldDB" id="A0A444JC20"/>
<dbReference type="EMBL" id="MTKS01000288">
    <property type="protein sequence ID" value="RWX50635.1"/>
    <property type="molecule type" value="Genomic_DNA"/>
</dbReference>
<sequence>MRRTTVAGIAGFFFLFNTSAAPATEGLYTDAVHVLKRMEEKTAAVKMCGANLLEKGKETKFVFEKIIETCACCSDAYHCCYTVDCKPCPKMDGKGAQPVKRKPVKSKS</sequence>